<dbReference type="InterPro" id="IPR050390">
    <property type="entry name" value="C5-Methyltransferase"/>
</dbReference>
<keyword evidence="3 6" id="KW-0808">Transferase</keyword>
<evidence type="ECO:0000256" key="3">
    <source>
        <dbReference type="ARBA" id="ARBA00022679"/>
    </source>
</evidence>
<dbReference type="Gene3D" id="3.40.50.150">
    <property type="entry name" value="Vaccinia Virus protein VP39"/>
    <property type="match status" value="1"/>
</dbReference>
<dbReference type="PROSITE" id="PS51679">
    <property type="entry name" value="SAM_MT_C5"/>
    <property type="match status" value="1"/>
</dbReference>
<dbReference type="GO" id="GO:0032259">
    <property type="term" value="P:methylation"/>
    <property type="evidence" value="ECO:0007669"/>
    <property type="project" value="UniProtKB-KW"/>
</dbReference>
<dbReference type="EC" id="2.1.1.37" evidence="1"/>
<accession>A0A7C3ZIP0</accession>
<dbReference type="GO" id="GO:0003677">
    <property type="term" value="F:DNA binding"/>
    <property type="evidence" value="ECO:0007669"/>
    <property type="project" value="TreeGrafter"/>
</dbReference>
<dbReference type="InterPro" id="IPR001525">
    <property type="entry name" value="C5_MeTfrase"/>
</dbReference>
<organism evidence="8">
    <name type="scientific">Planktothricoides sp. SpSt-374</name>
    <dbReference type="NCBI Taxonomy" id="2282167"/>
    <lineage>
        <taxon>Bacteria</taxon>
        <taxon>Bacillati</taxon>
        <taxon>Cyanobacteriota</taxon>
        <taxon>Cyanophyceae</taxon>
        <taxon>Oscillatoriophycideae</taxon>
        <taxon>Oscillatoriales</taxon>
        <taxon>Oscillatoriaceae</taxon>
        <taxon>Planktothricoides</taxon>
    </lineage>
</organism>
<dbReference type="PRINTS" id="PR00105">
    <property type="entry name" value="C5METTRFRASE"/>
</dbReference>
<dbReference type="NCBIfam" id="TIGR00675">
    <property type="entry name" value="dcm"/>
    <property type="match status" value="1"/>
</dbReference>
<protein>
    <recommendedName>
        <fullName evidence="1">DNA (cytosine-5-)-methyltransferase</fullName>
        <ecNumber evidence="1">2.1.1.37</ecNumber>
    </recommendedName>
</protein>
<evidence type="ECO:0000256" key="6">
    <source>
        <dbReference type="PROSITE-ProRule" id="PRU01016"/>
    </source>
</evidence>
<reference evidence="8" key="1">
    <citation type="journal article" date="2020" name="mSystems">
        <title>Genome- and Community-Level Interaction Insights into Carbon Utilization and Element Cycling Functions of Hydrothermarchaeota in Hydrothermal Sediment.</title>
        <authorList>
            <person name="Zhou Z."/>
            <person name="Liu Y."/>
            <person name="Xu W."/>
            <person name="Pan J."/>
            <person name="Luo Z.H."/>
            <person name="Li M."/>
        </authorList>
    </citation>
    <scope>NUCLEOTIDE SEQUENCE [LARGE SCALE GENOMIC DNA]</scope>
    <source>
        <strain evidence="8">SpSt-374</strain>
    </source>
</reference>
<dbReference type="GO" id="GO:0003886">
    <property type="term" value="F:DNA (cytosine-5-)-methyltransferase activity"/>
    <property type="evidence" value="ECO:0007669"/>
    <property type="project" value="UniProtKB-EC"/>
</dbReference>
<keyword evidence="5" id="KW-0680">Restriction system</keyword>
<proteinExistence type="inferred from homology"/>
<gene>
    <name evidence="8" type="ORF">ENR15_16530</name>
</gene>
<sequence>MTVSIAASKLTYQELLAAELTPKPPSTSAPLTIDLFAGCGGMALGFEAAGFRTVGYEMLPDACATYRHNLHGICHQVTLSPNSDLEADAVAIIGGPPCQPFSVNGHQFGLKDSRDGFPIFISAVNRYQPQIAIFENVRGMLYKNKTYFAEIVATLQNLGYDVEWRILNAADYGVPQRRERLFCIAHKGGWQWPEKTHLQSPYTAGEALGDMALTAPPDAKFLTPSMDTYIAKYERASKCVTPRDLHLDAPARTVTCRNLAAATGDMLRIRLPDGRRRRLTVREGARLQSFPDRFKFGGNFDSQCYQIGNAVPPLLAKAMALAVKSYLRYSYYSDFK</sequence>
<evidence type="ECO:0000256" key="4">
    <source>
        <dbReference type="ARBA" id="ARBA00022691"/>
    </source>
</evidence>
<keyword evidence="2 6" id="KW-0489">Methyltransferase</keyword>
<dbReference type="GO" id="GO:0009307">
    <property type="term" value="P:DNA restriction-modification system"/>
    <property type="evidence" value="ECO:0007669"/>
    <property type="project" value="UniProtKB-KW"/>
</dbReference>
<dbReference type="Pfam" id="PF00145">
    <property type="entry name" value="DNA_methylase"/>
    <property type="match status" value="1"/>
</dbReference>
<dbReference type="AlphaFoldDB" id="A0A7C3ZIP0"/>
<dbReference type="PANTHER" id="PTHR10629:SF52">
    <property type="entry name" value="DNA (CYTOSINE-5)-METHYLTRANSFERASE 1"/>
    <property type="match status" value="1"/>
</dbReference>
<keyword evidence="4 6" id="KW-0949">S-adenosyl-L-methionine</keyword>
<feature type="active site" evidence="6">
    <location>
        <position position="98"/>
    </location>
</feature>
<comment type="caution">
    <text evidence="8">The sequence shown here is derived from an EMBL/GenBank/DDBJ whole genome shotgun (WGS) entry which is preliminary data.</text>
</comment>
<name>A0A7C3ZIP0_9CYAN</name>
<dbReference type="Gene3D" id="3.90.120.10">
    <property type="entry name" value="DNA Methylase, subunit A, domain 2"/>
    <property type="match status" value="1"/>
</dbReference>
<dbReference type="PANTHER" id="PTHR10629">
    <property type="entry name" value="CYTOSINE-SPECIFIC METHYLTRANSFERASE"/>
    <property type="match status" value="1"/>
</dbReference>
<evidence type="ECO:0000256" key="1">
    <source>
        <dbReference type="ARBA" id="ARBA00011975"/>
    </source>
</evidence>
<comment type="similarity">
    <text evidence="6 7">Belongs to the class I-like SAM-binding methyltransferase superfamily. C5-methyltransferase family.</text>
</comment>
<dbReference type="SUPFAM" id="SSF53335">
    <property type="entry name" value="S-adenosyl-L-methionine-dependent methyltransferases"/>
    <property type="match status" value="1"/>
</dbReference>
<evidence type="ECO:0000256" key="5">
    <source>
        <dbReference type="ARBA" id="ARBA00022747"/>
    </source>
</evidence>
<dbReference type="EMBL" id="DSPX01000168">
    <property type="protein sequence ID" value="HGG02200.1"/>
    <property type="molecule type" value="Genomic_DNA"/>
</dbReference>
<evidence type="ECO:0000256" key="2">
    <source>
        <dbReference type="ARBA" id="ARBA00022603"/>
    </source>
</evidence>
<dbReference type="InterPro" id="IPR029063">
    <property type="entry name" value="SAM-dependent_MTases_sf"/>
</dbReference>
<evidence type="ECO:0000313" key="8">
    <source>
        <dbReference type="EMBL" id="HGG02200.1"/>
    </source>
</evidence>
<dbReference type="GO" id="GO:0044027">
    <property type="term" value="P:negative regulation of gene expression via chromosomal CpG island methylation"/>
    <property type="evidence" value="ECO:0007669"/>
    <property type="project" value="TreeGrafter"/>
</dbReference>
<evidence type="ECO:0000256" key="7">
    <source>
        <dbReference type="RuleBase" id="RU000416"/>
    </source>
</evidence>